<feature type="region of interest" description="Disordered" evidence="1">
    <location>
        <begin position="1"/>
        <end position="20"/>
    </location>
</feature>
<evidence type="ECO:0000313" key="3">
    <source>
        <dbReference type="EMBL" id="CAF3673272.1"/>
    </source>
</evidence>
<accession>A0A813YRD1</accession>
<dbReference type="EMBL" id="CAJOBC010001351">
    <property type="protein sequence ID" value="CAF3673272.1"/>
    <property type="molecule type" value="Genomic_DNA"/>
</dbReference>
<protein>
    <submittedName>
        <fullName evidence="2">Uncharacterized protein</fullName>
    </submittedName>
</protein>
<comment type="caution">
    <text evidence="2">The sequence shown here is derived from an EMBL/GenBank/DDBJ whole genome shotgun (WGS) entry which is preliminary data.</text>
</comment>
<evidence type="ECO:0000313" key="2">
    <source>
        <dbReference type="EMBL" id="CAF0888537.1"/>
    </source>
</evidence>
<dbReference type="Proteomes" id="UP000663829">
    <property type="component" value="Unassembled WGS sequence"/>
</dbReference>
<dbReference type="EMBL" id="CAJNOQ010001351">
    <property type="protein sequence ID" value="CAF0888537.1"/>
    <property type="molecule type" value="Genomic_DNA"/>
</dbReference>
<dbReference type="Proteomes" id="UP000681722">
    <property type="component" value="Unassembled WGS sequence"/>
</dbReference>
<sequence>MTETTSLSDIKLSRGGQVRPFPSQSQAQILTPWTSNELDKKVPNIMAQQAAVDNDDELLQKLIIYDLFTPIPPLYSSIDAILENDKIQKTKCRVLVGSYNDRTSFSRSYSKTFSGTVEFDYTIVISSLNKDSCNQLIVPRTDRCDYVWLLEDPNGECKEEDYKFIKVNNKRYLDGYAFKESYNLQYWNNNKCINIERPIQQTSIAFKIIPFPIKQSDTYAAVQLKLNLFKTLSYKLDVWIIEDRNDILKQWTELTTDFIIGLDFSFRFRKYAPYKCLYNKEYQQHFVRIKQILNWLETSNYQELIKVYKTYVNVYDYLTTVGRMNSFIHQLLTSDFRLKEKMSLAKD</sequence>
<proteinExistence type="predicted"/>
<organism evidence="2 4">
    <name type="scientific">Didymodactylos carnosus</name>
    <dbReference type="NCBI Taxonomy" id="1234261"/>
    <lineage>
        <taxon>Eukaryota</taxon>
        <taxon>Metazoa</taxon>
        <taxon>Spiralia</taxon>
        <taxon>Gnathifera</taxon>
        <taxon>Rotifera</taxon>
        <taxon>Eurotatoria</taxon>
        <taxon>Bdelloidea</taxon>
        <taxon>Philodinida</taxon>
        <taxon>Philodinidae</taxon>
        <taxon>Didymodactylos</taxon>
    </lineage>
</organism>
<keyword evidence="4" id="KW-1185">Reference proteome</keyword>
<gene>
    <name evidence="2" type="ORF">GPM918_LOCUS7995</name>
    <name evidence="3" type="ORF">SRO942_LOCUS7995</name>
</gene>
<dbReference type="AlphaFoldDB" id="A0A813YRD1"/>
<name>A0A813YRD1_9BILA</name>
<reference evidence="2" key="1">
    <citation type="submission" date="2021-02" db="EMBL/GenBank/DDBJ databases">
        <authorList>
            <person name="Nowell W R."/>
        </authorList>
    </citation>
    <scope>NUCLEOTIDE SEQUENCE</scope>
</reference>
<evidence type="ECO:0000256" key="1">
    <source>
        <dbReference type="SAM" id="MobiDB-lite"/>
    </source>
</evidence>
<evidence type="ECO:0000313" key="4">
    <source>
        <dbReference type="Proteomes" id="UP000663829"/>
    </source>
</evidence>